<evidence type="ECO:0000256" key="1">
    <source>
        <dbReference type="SAM" id="MobiDB-lite"/>
    </source>
</evidence>
<organism evidence="2 3">
    <name type="scientific">Trifolium medium</name>
    <dbReference type="NCBI Taxonomy" id="97028"/>
    <lineage>
        <taxon>Eukaryota</taxon>
        <taxon>Viridiplantae</taxon>
        <taxon>Streptophyta</taxon>
        <taxon>Embryophyta</taxon>
        <taxon>Tracheophyta</taxon>
        <taxon>Spermatophyta</taxon>
        <taxon>Magnoliopsida</taxon>
        <taxon>eudicotyledons</taxon>
        <taxon>Gunneridae</taxon>
        <taxon>Pentapetalae</taxon>
        <taxon>rosids</taxon>
        <taxon>fabids</taxon>
        <taxon>Fabales</taxon>
        <taxon>Fabaceae</taxon>
        <taxon>Papilionoideae</taxon>
        <taxon>50 kb inversion clade</taxon>
        <taxon>NPAAA clade</taxon>
        <taxon>Hologalegina</taxon>
        <taxon>IRL clade</taxon>
        <taxon>Trifolieae</taxon>
        <taxon>Trifolium</taxon>
    </lineage>
</organism>
<proteinExistence type="predicted"/>
<comment type="caution">
    <text evidence="2">The sequence shown here is derived from an EMBL/GenBank/DDBJ whole genome shotgun (WGS) entry which is preliminary data.</text>
</comment>
<evidence type="ECO:0000313" key="2">
    <source>
        <dbReference type="EMBL" id="MCI33478.1"/>
    </source>
</evidence>
<dbReference type="Proteomes" id="UP000265520">
    <property type="component" value="Unassembled WGS sequence"/>
</dbReference>
<dbReference type="AlphaFoldDB" id="A0A392RA01"/>
<evidence type="ECO:0000313" key="3">
    <source>
        <dbReference type="Proteomes" id="UP000265520"/>
    </source>
</evidence>
<feature type="compositionally biased region" description="Basic and acidic residues" evidence="1">
    <location>
        <begin position="1"/>
        <end position="19"/>
    </location>
</feature>
<keyword evidence="3" id="KW-1185">Reference proteome</keyword>
<sequence length="36" mass="4184">MYSIDGDVRKNSEDTREQENPGISMTVDWSRMHGQL</sequence>
<accession>A0A392RA01</accession>
<protein>
    <submittedName>
        <fullName evidence="2">Uncharacterized protein</fullName>
    </submittedName>
</protein>
<feature type="region of interest" description="Disordered" evidence="1">
    <location>
        <begin position="1"/>
        <end position="36"/>
    </location>
</feature>
<reference evidence="2 3" key="1">
    <citation type="journal article" date="2018" name="Front. Plant Sci.">
        <title>Red Clover (Trifolium pratense) and Zigzag Clover (T. medium) - A Picture of Genomic Similarities and Differences.</title>
        <authorList>
            <person name="Dluhosova J."/>
            <person name="Istvanek J."/>
            <person name="Nedelnik J."/>
            <person name="Repkova J."/>
        </authorList>
    </citation>
    <scope>NUCLEOTIDE SEQUENCE [LARGE SCALE GENOMIC DNA]</scope>
    <source>
        <strain evidence="3">cv. 10/8</strain>
        <tissue evidence="2">Leaf</tissue>
    </source>
</reference>
<name>A0A392RA01_9FABA</name>
<dbReference type="EMBL" id="LXQA010204702">
    <property type="protein sequence ID" value="MCI33478.1"/>
    <property type="molecule type" value="Genomic_DNA"/>
</dbReference>